<feature type="transmembrane region" description="Helical" evidence="1">
    <location>
        <begin position="128"/>
        <end position="147"/>
    </location>
</feature>
<protein>
    <submittedName>
        <fullName evidence="2">TIGR01906 family membrane protein</fullName>
    </submittedName>
</protein>
<gene>
    <name evidence="2" type="ORF">H9901_04315</name>
</gene>
<dbReference type="InterPro" id="IPR010178">
    <property type="entry name" value="Lit"/>
</dbReference>
<evidence type="ECO:0000313" key="3">
    <source>
        <dbReference type="Proteomes" id="UP000777303"/>
    </source>
</evidence>
<dbReference type="Proteomes" id="UP000777303">
    <property type="component" value="Unassembled WGS sequence"/>
</dbReference>
<organism evidence="2 3">
    <name type="scientific">Candidatus Paralactobacillus gallistercoris</name>
    <dbReference type="NCBI Taxonomy" id="2838724"/>
    <lineage>
        <taxon>Bacteria</taxon>
        <taxon>Bacillati</taxon>
        <taxon>Bacillota</taxon>
        <taxon>Bacilli</taxon>
        <taxon>Lactobacillales</taxon>
        <taxon>Lactobacillaceae</taxon>
        <taxon>Lactobacillus</taxon>
    </lineage>
</organism>
<accession>A0A948TJI9</accession>
<reference evidence="2" key="2">
    <citation type="submission" date="2021-04" db="EMBL/GenBank/DDBJ databases">
        <authorList>
            <person name="Gilroy R."/>
        </authorList>
    </citation>
    <scope>NUCLEOTIDE SEQUENCE</scope>
    <source>
        <strain evidence="2">F6-6636</strain>
    </source>
</reference>
<keyword evidence="1" id="KW-0812">Transmembrane</keyword>
<dbReference type="NCBIfam" id="TIGR01906">
    <property type="entry name" value="integ_TIGR01906"/>
    <property type="match status" value="1"/>
</dbReference>
<evidence type="ECO:0000256" key="1">
    <source>
        <dbReference type="SAM" id="Phobius"/>
    </source>
</evidence>
<dbReference type="EMBL" id="JAHLFS010000052">
    <property type="protein sequence ID" value="MBU3851905.1"/>
    <property type="molecule type" value="Genomic_DNA"/>
</dbReference>
<keyword evidence="1" id="KW-0472">Membrane</keyword>
<keyword evidence="1" id="KW-1133">Transmembrane helix</keyword>
<reference evidence="2" key="1">
    <citation type="journal article" date="2021" name="PeerJ">
        <title>Extensive microbial diversity within the chicken gut microbiome revealed by metagenomics and culture.</title>
        <authorList>
            <person name="Gilroy R."/>
            <person name="Ravi A."/>
            <person name="Getino M."/>
            <person name="Pursley I."/>
            <person name="Horton D.L."/>
            <person name="Alikhan N.F."/>
            <person name="Baker D."/>
            <person name="Gharbi K."/>
            <person name="Hall N."/>
            <person name="Watson M."/>
            <person name="Adriaenssens E.M."/>
            <person name="Foster-Nyarko E."/>
            <person name="Jarju S."/>
            <person name="Secka A."/>
            <person name="Antonio M."/>
            <person name="Oren A."/>
            <person name="Chaudhuri R.R."/>
            <person name="La Ragione R."/>
            <person name="Hildebrand F."/>
            <person name="Pallen M.J."/>
        </authorList>
    </citation>
    <scope>NUCLEOTIDE SEQUENCE</scope>
    <source>
        <strain evidence="2">F6-6636</strain>
    </source>
</reference>
<proteinExistence type="predicted"/>
<sequence length="215" mass="25521">MNLLKYRLQQSWLWLCTVIFVISSSVCLTFIGSLLLYPFDISYLHLLNIVQIDPTTLLHNYHQLLAYLFCPWLTHLQMTNFPSSLQGLAHFASVKQLLLINNIALIITGCFTDYFWHYLRQRHQLWRLLYPAEGLLMILVTIMFLMMSNFDRFFVIFHKLLFHNQDWLFDPNTDPIINVLPTQFFEQCFIVFGVLMLLWIVVGILIGKRCLRNKK</sequence>
<feature type="transmembrane region" description="Helical" evidence="1">
    <location>
        <begin position="12"/>
        <end position="37"/>
    </location>
</feature>
<dbReference type="Pfam" id="PF07314">
    <property type="entry name" value="Lit"/>
    <property type="match status" value="1"/>
</dbReference>
<evidence type="ECO:0000313" key="2">
    <source>
        <dbReference type="EMBL" id="MBU3851905.1"/>
    </source>
</evidence>
<dbReference type="AlphaFoldDB" id="A0A948TJI9"/>
<feature type="transmembrane region" description="Helical" evidence="1">
    <location>
        <begin position="97"/>
        <end position="116"/>
    </location>
</feature>
<name>A0A948TJI9_9LACO</name>
<feature type="transmembrane region" description="Helical" evidence="1">
    <location>
        <begin position="184"/>
        <end position="206"/>
    </location>
</feature>
<comment type="caution">
    <text evidence="2">The sequence shown here is derived from an EMBL/GenBank/DDBJ whole genome shotgun (WGS) entry which is preliminary data.</text>
</comment>